<dbReference type="AlphaFoldDB" id="A0AAV1I4H8"/>
<comment type="cofactor">
    <cofactor evidence="1">
        <name>Mg(2+)</name>
        <dbReference type="ChEBI" id="CHEBI:18420"/>
    </cofactor>
</comment>
<dbReference type="PANTHER" id="PTHR10885:SF0">
    <property type="entry name" value="ISOPENTENYL-DIPHOSPHATE DELTA-ISOMERASE"/>
    <property type="match status" value="1"/>
</dbReference>
<feature type="domain" description="Nudix hydrolase" evidence="6">
    <location>
        <begin position="37"/>
        <end position="165"/>
    </location>
</feature>
<proteinExistence type="predicted"/>
<keyword evidence="4" id="KW-0378">Hydrolase</keyword>
<dbReference type="Gene3D" id="3.90.79.10">
    <property type="entry name" value="Nucleoside Triphosphate Pyrophosphohydrolase"/>
    <property type="match status" value="1"/>
</dbReference>
<dbReference type="SUPFAM" id="SSF55811">
    <property type="entry name" value="Nudix"/>
    <property type="match status" value="1"/>
</dbReference>
<dbReference type="PIRSF" id="PIRSF017340">
    <property type="entry name" value="Nudix_hydro"/>
    <property type="match status" value="1"/>
</dbReference>
<dbReference type="InterPro" id="IPR015797">
    <property type="entry name" value="NUDIX_hydrolase-like_dom_sf"/>
</dbReference>
<dbReference type="InterPro" id="IPR024195">
    <property type="entry name" value="NUDIX_hydrolase_YfcD_pred"/>
</dbReference>
<name>A0AAV1I4H8_9CHLO</name>
<gene>
    <name evidence="7" type="ORF">CVIRNUC_004835</name>
</gene>
<dbReference type="PANTHER" id="PTHR10885">
    <property type="entry name" value="ISOPENTENYL-DIPHOSPHATE DELTA-ISOMERASE"/>
    <property type="match status" value="1"/>
</dbReference>
<reference evidence="7 8" key="1">
    <citation type="submission" date="2023-10" db="EMBL/GenBank/DDBJ databases">
        <authorList>
            <person name="Maclean D."/>
            <person name="Macfadyen A."/>
        </authorList>
    </citation>
    <scope>NUCLEOTIDE SEQUENCE [LARGE SCALE GENOMIC DNA]</scope>
</reference>
<evidence type="ECO:0000313" key="7">
    <source>
        <dbReference type="EMBL" id="CAK0779724.1"/>
    </source>
</evidence>
<comment type="function">
    <text evidence="2">Catalyzes the 1,3-allylic rearrangement of the homoallylic substrate isopentenyl (IPP) to its highly electrophilic allylic isomer, dimethylallyl diphosphate (DMAPP).</text>
</comment>
<comment type="caution">
    <text evidence="7">The sequence shown here is derived from an EMBL/GenBank/DDBJ whole genome shotgun (WGS) entry which is preliminary data.</text>
</comment>
<evidence type="ECO:0000313" key="8">
    <source>
        <dbReference type="Proteomes" id="UP001314263"/>
    </source>
</evidence>
<keyword evidence="5" id="KW-0460">Magnesium</keyword>
<dbReference type="Proteomes" id="UP001314263">
    <property type="component" value="Unassembled WGS sequence"/>
</dbReference>
<evidence type="ECO:0000256" key="2">
    <source>
        <dbReference type="ARBA" id="ARBA00003951"/>
    </source>
</evidence>
<evidence type="ECO:0000256" key="3">
    <source>
        <dbReference type="ARBA" id="ARBA00022723"/>
    </source>
</evidence>
<evidence type="ECO:0000259" key="6">
    <source>
        <dbReference type="PROSITE" id="PS51462"/>
    </source>
</evidence>
<dbReference type="InterPro" id="IPR000086">
    <property type="entry name" value="NUDIX_hydrolase_dom"/>
</dbReference>
<organism evidence="7 8">
    <name type="scientific">Coccomyxa viridis</name>
    <dbReference type="NCBI Taxonomy" id="1274662"/>
    <lineage>
        <taxon>Eukaryota</taxon>
        <taxon>Viridiplantae</taxon>
        <taxon>Chlorophyta</taxon>
        <taxon>core chlorophytes</taxon>
        <taxon>Trebouxiophyceae</taxon>
        <taxon>Trebouxiophyceae incertae sedis</taxon>
        <taxon>Coccomyxaceae</taxon>
        <taxon>Coccomyxa</taxon>
    </lineage>
</organism>
<protein>
    <recommendedName>
        <fullName evidence="6">Nudix hydrolase domain-containing protein</fullName>
    </recommendedName>
</protein>
<dbReference type="CDD" id="cd04697">
    <property type="entry name" value="NUDIX_Hydrolase"/>
    <property type="match status" value="1"/>
</dbReference>
<dbReference type="GO" id="GO:0016817">
    <property type="term" value="F:hydrolase activity, acting on acid anhydrides"/>
    <property type="evidence" value="ECO:0007669"/>
    <property type="project" value="InterPro"/>
</dbReference>
<sequence>MPPVNVVQKPTELVQIVDEQNKPIGAATRAEMRSRNLIHRCSFTIVQNLEEQIYVQKRVAFKETFPSHYDPAPGGVVGSEETYEENAVRELEEEMGIRDAAIEKLFDFWYGDETYRMWGRLFRCQSDGPFRLDPEEVEGGQFMSLQEVVGLLRGGPVCPDSAIAVKRFLEEHHDIF</sequence>
<evidence type="ECO:0000256" key="1">
    <source>
        <dbReference type="ARBA" id="ARBA00001946"/>
    </source>
</evidence>
<dbReference type="PROSITE" id="PS51462">
    <property type="entry name" value="NUDIX"/>
    <property type="match status" value="1"/>
</dbReference>
<dbReference type="Pfam" id="PF00293">
    <property type="entry name" value="NUDIX"/>
    <property type="match status" value="1"/>
</dbReference>
<evidence type="ECO:0000256" key="5">
    <source>
        <dbReference type="ARBA" id="ARBA00022842"/>
    </source>
</evidence>
<keyword evidence="8" id="KW-1185">Reference proteome</keyword>
<dbReference type="EMBL" id="CAUYUE010000006">
    <property type="protein sequence ID" value="CAK0779724.1"/>
    <property type="molecule type" value="Genomic_DNA"/>
</dbReference>
<dbReference type="GO" id="GO:0046872">
    <property type="term" value="F:metal ion binding"/>
    <property type="evidence" value="ECO:0007669"/>
    <property type="project" value="UniProtKB-KW"/>
</dbReference>
<evidence type="ECO:0000256" key="4">
    <source>
        <dbReference type="ARBA" id="ARBA00022801"/>
    </source>
</evidence>
<keyword evidence="3" id="KW-0479">Metal-binding</keyword>
<accession>A0AAV1I4H8</accession>